<keyword evidence="8" id="KW-0963">Cytoplasm</keyword>
<dbReference type="NCBIfam" id="TIGR00018">
    <property type="entry name" value="panC"/>
    <property type="match status" value="1"/>
</dbReference>
<dbReference type="EMBL" id="LT838813">
    <property type="protein sequence ID" value="SMD42901.1"/>
    <property type="molecule type" value="Genomic_DNA"/>
</dbReference>
<keyword evidence="5 8" id="KW-0547">Nucleotide-binding</keyword>
<keyword evidence="3 8" id="KW-0436">Ligase</keyword>
<sequence length="282" mass="32042">MKFLRTKKEVNQELNILQKKQITIGFVPTMGALHDGHLELVKKAKQNSNIVVVSIFVNPTQFNNKEDFENYPNTISKDLELLDQTGVDLVFVPDIQEIYPAQPSLSFDFGKIERVLEGAFRPGHFNGVAIVVSKLLNIVKPHQVYFGQKDLQQVMIVRRLVEDLSFNTEIVIIPTVREADGLAMSSRNLRLSLEQRAIAPLLYKALLKAKDELLKGNNWLAIREKINLMFKEQPGVQLEYFELVSTERFELLEEVSDQSGIAICTAAFIGNIRLIDNISIFD</sequence>
<comment type="pathway">
    <text evidence="1 8">Cofactor biosynthesis; (R)-pantothenate biosynthesis; (R)-pantothenate from (R)-pantoate and beta-alanine: step 1/1.</text>
</comment>
<feature type="binding site" evidence="8">
    <location>
        <position position="61"/>
    </location>
    <ligand>
        <name>beta-alanine</name>
        <dbReference type="ChEBI" id="CHEBI:57966"/>
    </ligand>
</feature>
<comment type="subunit">
    <text evidence="8">Homodimer.</text>
</comment>
<dbReference type="Proteomes" id="UP000192333">
    <property type="component" value="Chromosome I"/>
</dbReference>
<dbReference type="InterPro" id="IPR004821">
    <property type="entry name" value="Cyt_trans-like"/>
</dbReference>
<evidence type="ECO:0000313" key="10">
    <source>
        <dbReference type="Proteomes" id="UP000192333"/>
    </source>
</evidence>
<feature type="binding site" evidence="8">
    <location>
        <begin position="30"/>
        <end position="37"/>
    </location>
    <ligand>
        <name>ATP</name>
        <dbReference type="ChEBI" id="CHEBI:30616"/>
    </ligand>
</feature>
<dbReference type="RefSeq" id="WP_084119656.1">
    <property type="nucleotide sequence ID" value="NZ_LT838813.1"/>
</dbReference>
<protein>
    <recommendedName>
        <fullName evidence="8">Pantothenate synthetase</fullName>
        <shortName evidence="8">PS</shortName>
        <ecNumber evidence="8">6.3.2.1</ecNumber>
    </recommendedName>
    <alternativeName>
        <fullName evidence="8">Pantoate--beta-alanine ligase</fullName>
    </alternativeName>
    <alternativeName>
        <fullName evidence="8">Pantoate-activating enzyme</fullName>
    </alternativeName>
</protein>
<feature type="binding site" evidence="8">
    <location>
        <position position="153"/>
    </location>
    <ligand>
        <name>(R)-pantoate</name>
        <dbReference type="ChEBI" id="CHEBI:15980"/>
    </ligand>
</feature>
<dbReference type="InterPro" id="IPR003721">
    <property type="entry name" value="Pantoate_ligase"/>
</dbReference>
<feature type="binding site" evidence="8">
    <location>
        <begin position="147"/>
        <end position="150"/>
    </location>
    <ligand>
        <name>ATP</name>
        <dbReference type="ChEBI" id="CHEBI:30616"/>
    </ligand>
</feature>
<accession>A0A1W2H1Z0</accession>
<dbReference type="NCBIfam" id="TIGR00125">
    <property type="entry name" value="cyt_tran_rel"/>
    <property type="match status" value="1"/>
</dbReference>
<feature type="binding site" evidence="8">
    <location>
        <begin position="184"/>
        <end position="187"/>
    </location>
    <ligand>
        <name>ATP</name>
        <dbReference type="ChEBI" id="CHEBI:30616"/>
    </ligand>
</feature>
<feature type="binding site" evidence="8">
    <location>
        <position position="61"/>
    </location>
    <ligand>
        <name>(R)-pantoate</name>
        <dbReference type="ChEBI" id="CHEBI:15980"/>
    </ligand>
</feature>
<comment type="subcellular location">
    <subcellularLocation>
        <location evidence="8">Cytoplasm</location>
    </subcellularLocation>
</comment>
<evidence type="ECO:0000256" key="2">
    <source>
        <dbReference type="ARBA" id="ARBA00009256"/>
    </source>
</evidence>
<reference evidence="10" key="1">
    <citation type="submission" date="2017-04" db="EMBL/GenBank/DDBJ databases">
        <authorList>
            <person name="Varghese N."/>
            <person name="Submissions S."/>
        </authorList>
    </citation>
    <scope>NUCLEOTIDE SEQUENCE [LARGE SCALE GENOMIC DNA]</scope>
    <source>
        <strain evidence="10">DSM 16537</strain>
    </source>
</reference>
<evidence type="ECO:0000313" key="9">
    <source>
        <dbReference type="EMBL" id="SMD42901.1"/>
    </source>
</evidence>
<dbReference type="OrthoDB" id="9773087at2"/>
<evidence type="ECO:0000256" key="8">
    <source>
        <dbReference type="HAMAP-Rule" id="MF_00158"/>
    </source>
</evidence>
<comment type="catalytic activity">
    <reaction evidence="7 8">
        <text>(R)-pantoate + beta-alanine + ATP = (R)-pantothenate + AMP + diphosphate + H(+)</text>
        <dbReference type="Rhea" id="RHEA:10912"/>
        <dbReference type="ChEBI" id="CHEBI:15378"/>
        <dbReference type="ChEBI" id="CHEBI:15980"/>
        <dbReference type="ChEBI" id="CHEBI:29032"/>
        <dbReference type="ChEBI" id="CHEBI:30616"/>
        <dbReference type="ChEBI" id="CHEBI:33019"/>
        <dbReference type="ChEBI" id="CHEBI:57966"/>
        <dbReference type="ChEBI" id="CHEBI:456215"/>
        <dbReference type="EC" id="6.3.2.1"/>
    </reaction>
</comment>
<name>A0A1W2H1Z0_9BACT</name>
<dbReference type="GO" id="GO:0004592">
    <property type="term" value="F:pantoate-beta-alanine ligase activity"/>
    <property type="evidence" value="ECO:0007669"/>
    <property type="project" value="UniProtKB-UniRule"/>
</dbReference>
<dbReference type="HAMAP" id="MF_00158">
    <property type="entry name" value="PanC"/>
    <property type="match status" value="1"/>
</dbReference>
<dbReference type="InterPro" id="IPR042176">
    <property type="entry name" value="Pantoate_ligase_C"/>
</dbReference>
<dbReference type="Gene3D" id="3.40.50.620">
    <property type="entry name" value="HUPs"/>
    <property type="match status" value="1"/>
</dbReference>
<dbReference type="GO" id="GO:0005737">
    <property type="term" value="C:cytoplasm"/>
    <property type="evidence" value="ECO:0007669"/>
    <property type="project" value="UniProtKB-SubCell"/>
</dbReference>
<dbReference type="AlphaFoldDB" id="A0A1W2H1Z0"/>
<evidence type="ECO:0000256" key="1">
    <source>
        <dbReference type="ARBA" id="ARBA00004990"/>
    </source>
</evidence>
<evidence type="ECO:0000256" key="4">
    <source>
        <dbReference type="ARBA" id="ARBA00022655"/>
    </source>
</evidence>
<evidence type="ECO:0000256" key="3">
    <source>
        <dbReference type="ARBA" id="ARBA00022598"/>
    </source>
</evidence>
<dbReference type="STRING" id="758820.SAMN00777080_1470"/>
<dbReference type="GO" id="GO:0015940">
    <property type="term" value="P:pantothenate biosynthetic process"/>
    <property type="evidence" value="ECO:0007669"/>
    <property type="project" value="UniProtKB-UniRule"/>
</dbReference>
<dbReference type="SUPFAM" id="SSF52374">
    <property type="entry name" value="Nucleotidylyl transferase"/>
    <property type="match status" value="1"/>
</dbReference>
<organism evidence="9 10">
    <name type="scientific">Aquiflexum balticum DSM 16537</name>
    <dbReference type="NCBI Taxonomy" id="758820"/>
    <lineage>
        <taxon>Bacteria</taxon>
        <taxon>Pseudomonadati</taxon>
        <taxon>Bacteroidota</taxon>
        <taxon>Cytophagia</taxon>
        <taxon>Cytophagales</taxon>
        <taxon>Cyclobacteriaceae</taxon>
        <taxon>Aquiflexum</taxon>
    </lineage>
</organism>
<dbReference type="FunFam" id="3.40.50.620:FF:000013">
    <property type="entry name" value="Pantothenate synthetase"/>
    <property type="match status" value="1"/>
</dbReference>
<keyword evidence="4 8" id="KW-0566">Pantothenate biosynthesis</keyword>
<evidence type="ECO:0000256" key="5">
    <source>
        <dbReference type="ARBA" id="ARBA00022741"/>
    </source>
</evidence>
<dbReference type="Pfam" id="PF02569">
    <property type="entry name" value="Pantoate_ligase"/>
    <property type="match status" value="1"/>
</dbReference>
<dbReference type="PANTHER" id="PTHR21299">
    <property type="entry name" value="CYTIDYLATE KINASE/PANTOATE-BETA-ALANINE LIGASE"/>
    <property type="match status" value="1"/>
</dbReference>
<evidence type="ECO:0000256" key="7">
    <source>
        <dbReference type="ARBA" id="ARBA00048258"/>
    </source>
</evidence>
<dbReference type="UniPathway" id="UPA00028">
    <property type="reaction ID" value="UER00005"/>
</dbReference>
<proteinExistence type="inferred from homology"/>
<dbReference type="PANTHER" id="PTHR21299:SF1">
    <property type="entry name" value="PANTOATE--BETA-ALANINE LIGASE"/>
    <property type="match status" value="1"/>
</dbReference>
<dbReference type="GO" id="GO:0005524">
    <property type="term" value="F:ATP binding"/>
    <property type="evidence" value="ECO:0007669"/>
    <property type="project" value="UniProtKB-KW"/>
</dbReference>
<dbReference type="InterPro" id="IPR014729">
    <property type="entry name" value="Rossmann-like_a/b/a_fold"/>
</dbReference>
<comment type="similarity">
    <text evidence="2 8">Belongs to the pantothenate synthetase family.</text>
</comment>
<keyword evidence="6 8" id="KW-0067">ATP-binding</keyword>
<gene>
    <name evidence="8" type="primary">panC</name>
    <name evidence="9" type="ORF">SAMN00777080_1470</name>
</gene>
<dbReference type="EC" id="6.3.2.1" evidence="8"/>
<dbReference type="CDD" id="cd00560">
    <property type="entry name" value="PanC"/>
    <property type="match status" value="1"/>
</dbReference>
<feature type="binding site" evidence="8">
    <location>
        <position position="176"/>
    </location>
    <ligand>
        <name>ATP</name>
        <dbReference type="ChEBI" id="CHEBI:30616"/>
    </ligand>
</feature>
<comment type="miscellaneous">
    <text evidence="8">The reaction proceeds by a bi uni uni bi ping pong mechanism.</text>
</comment>
<dbReference type="Gene3D" id="3.30.1300.10">
    <property type="entry name" value="Pantoate-beta-alanine ligase, C-terminal domain"/>
    <property type="match status" value="1"/>
</dbReference>
<comment type="function">
    <text evidence="8">Catalyzes the condensation of pantoate with beta-alanine in an ATP-dependent reaction via a pantoyl-adenylate intermediate.</text>
</comment>
<feature type="active site" description="Proton donor" evidence="8">
    <location>
        <position position="37"/>
    </location>
</feature>
<evidence type="ECO:0000256" key="6">
    <source>
        <dbReference type="ARBA" id="ARBA00022840"/>
    </source>
</evidence>
<keyword evidence="10" id="KW-1185">Reference proteome</keyword>